<keyword evidence="5 6" id="KW-0804">Transcription</keyword>
<feature type="DNA-binding region" description="H-T-H motif" evidence="6">
    <location>
        <begin position="174"/>
        <end position="193"/>
    </location>
</feature>
<dbReference type="PIRSF" id="PIRSF038953">
    <property type="entry name" value="SigI"/>
    <property type="match status" value="1"/>
</dbReference>
<keyword evidence="3 6" id="KW-0731">Sigma factor</keyword>
<reference evidence="8" key="1">
    <citation type="submission" date="2019-11" db="EMBL/GenBank/DDBJ databases">
        <authorList>
            <person name="Feng L."/>
        </authorList>
    </citation>
    <scope>NUCLEOTIDE SEQUENCE</scope>
    <source>
        <strain evidence="8">IbartlettiiLFYP30</strain>
    </source>
</reference>
<dbReference type="Pfam" id="PF04542">
    <property type="entry name" value="Sigma70_r2"/>
    <property type="match status" value="1"/>
</dbReference>
<dbReference type="GO" id="GO:0005737">
    <property type="term" value="C:cytoplasm"/>
    <property type="evidence" value="ECO:0007669"/>
    <property type="project" value="UniProtKB-SubCell"/>
</dbReference>
<keyword evidence="6" id="KW-0346">Stress response</keyword>
<evidence type="ECO:0000256" key="3">
    <source>
        <dbReference type="ARBA" id="ARBA00023082"/>
    </source>
</evidence>
<dbReference type="Gene3D" id="1.10.1740.10">
    <property type="match status" value="1"/>
</dbReference>
<evidence type="ECO:0000256" key="5">
    <source>
        <dbReference type="ARBA" id="ARBA00023163"/>
    </source>
</evidence>
<evidence type="ECO:0000256" key="2">
    <source>
        <dbReference type="ARBA" id="ARBA00023015"/>
    </source>
</evidence>
<accession>A0A6N2Y6R7</accession>
<feature type="short sequence motif" description="Polymerase core binding" evidence="6">
    <location>
        <begin position="40"/>
        <end position="53"/>
    </location>
</feature>
<feature type="domain" description="RNA polymerase sigma-70 region 2" evidence="7">
    <location>
        <begin position="15"/>
        <end position="84"/>
    </location>
</feature>
<dbReference type="GO" id="GO:0006352">
    <property type="term" value="P:DNA-templated transcription initiation"/>
    <property type="evidence" value="ECO:0007669"/>
    <property type="project" value="UniProtKB-UniRule"/>
</dbReference>
<evidence type="ECO:0000256" key="6">
    <source>
        <dbReference type="HAMAP-Rule" id="MF_02064"/>
    </source>
</evidence>
<gene>
    <name evidence="6 8" type="primary">sigI</name>
    <name evidence="8" type="ORF">IBLFYP30_00703</name>
</gene>
<protein>
    <recommendedName>
        <fullName evidence="6">RNA polymerase sigma factor SigI</fullName>
    </recommendedName>
</protein>
<keyword evidence="4 6" id="KW-0238">DNA-binding</keyword>
<dbReference type="InterPro" id="IPR007627">
    <property type="entry name" value="RNA_pol_sigma70_r2"/>
</dbReference>
<dbReference type="SUPFAM" id="SSF88946">
    <property type="entry name" value="Sigma2 domain of RNA polymerase sigma factors"/>
    <property type="match status" value="1"/>
</dbReference>
<dbReference type="HAMAP" id="MF_02064">
    <property type="entry name" value="Sigma70_SigI"/>
    <property type="match status" value="1"/>
</dbReference>
<proteinExistence type="inferred from homology"/>
<evidence type="ECO:0000259" key="7">
    <source>
        <dbReference type="Pfam" id="PF04542"/>
    </source>
</evidence>
<sequence length="217" mass="25331">MSFNKAPTMDRNDFIEQSMPFIIKTTSSFLGRYVCTDNDEEFSIALIAFNEAIEKYNEDRGNFWSFAKLVIESRLKNYLRKNARIADSSLEELTEGGMQIKDIGVTVDKTTSDLRDEILAFKKELEQFDITFEILAEKSPKHKDTRDRAIRIGYRVSDDGVLIEKVYEKKRLPIRDISRKFEITEKILKRSKVFILSTAVLFFKKYTNLIVWIKGVK</sequence>
<comment type="function">
    <text evidence="6">Sigma factors are initiation factors that promote the attachment of RNA polymerase to specific initiation sites and are then released.</text>
</comment>
<dbReference type="GO" id="GO:0003677">
    <property type="term" value="F:DNA binding"/>
    <property type="evidence" value="ECO:0007669"/>
    <property type="project" value="UniProtKB-UniRule"/>
</dbReference>
<comment type="subcellular location">
    <subcellularLocation>
        <location evidence="6">Cytoplasm</location>
    </subcellularLocation>
</comment>
<name>A0A6N2Y6R7_9FIRM</name>
<comment type="activity regulation">
    <text evidence="6">Negatively regulated by the anti-sigma-I factor RsgI.</text>
</comment>
<comment type="subunit">
    <text evidence="6">Interacts with RsgI.</text>
</comment>
<evidence type="ECO:0000256" key="4">
    <source>
        <dbReference type="ARBA" id="ARBA00023125"/>
    </source>
</evidence>
<dbReference type="GO" id="GO:0016987">
    <property type="term" value="F:sigma factor activity"/>
    <property type="evidence" value="ECO:0007669"/>
    <property type="project" value="UniProtKB-UniRule"/>
</dbReference>
<comment type="similarity">
    <text evidence="6">Belongs to the sigma-70 factor family. SigI subfamily.</text>
</comment>
<dbReference type="EMBL" id="CACRUE010000003">
    <property type="protein sequence ID" value="VYT61338.1"/>
    <property type="molecule type" value="Genomic_DNA"/>
</dbReference>
<dbReference type="AlphaFoldDB" id="A0A6N2Y6R7"/>
<evidence type="ECO:0000313" key="8">
    <source>
        <dbReference type="EMBL" id="VYT61338.1"/>
    </source>
</evidence>
<keyword evidence="2 6" id="KW-0805">Transcription regulation</keyword>
<keyword evidence="1 6" id="KW-0963">Cytoplasm</keyword>
<dbReference type="InterPro" id="IPR013325">
    <property type="entry name" value="RNA_pol_sigma_r2"/>
</dbReference>
<evidence type="ECO:0000256" key="1">
    <source>
        <dbReference type="ARBA" id="ARBA00022490"/>
    </source>
</evidence>
<dbReference type="InterPro" id="IPR014244">
    <property type="entry name" value="RNA_pol_sigma-I"/>
</dbReference>
<organism evidence="8">
    <name type="scientific">Intestinibacter bartlettii</name>
    <dbReference type="NCBI Taxonomy" id="261299"/>
    <lineage>
        <taxon>Bacteria</taxon>
        <taxon>Bacillati</taxon>
        <taxon>Bacillota</taxon>
        <taxon>Clostridia</taxon>
        <taxon>Peptostreptococcales</taxon>
        <taxon>Peptostreptococcaceae</taxon>
        <taxon>Intestinibacter</taxon>
    </lineage>
</organism>